<keyword evidence="2" id="KW-1185">Reference proteome</keyword>
<dbReference type="RefSeq" id="WP_092345510.1">
    <property type="nucleotide sequence ID" value="NZ_FNQN01000003.1"/>
</dbReference>
<sequence>MNKSRFFATVEKSSCHLFSEATGEIPKAEFSKDVIEQRLRFRQLFFLLTFVLILLSVSGCSDSDGGKSTLVIEDAQWIAFQDGDGEWEEIEMPDDLIFTPPVTDSAGRYGLAILIANAEDQSVYTTTLQTTTNEIPSFDLRTFFDQDETSLEVTVAESSLGDDWGKVYVGGDYDTVWDSNPIIFSPETVPYDLVVTRTPNNVNYPSEMIVRTFEASAQTDVDFGTAEDVVSLDSSYTFTFNPSGYFSDDGVQTDGFEVYLQTANKTLVSMGYESNEGATFVRYSAPEDLSVVAPGGFYLLELGIDLDEESSLFYSKGFASPGFSFDEDLDLSILVPLELQHVADTSSGSMLPGMSWDETPANTVAYVSYFNGTANSIDYSTTTIVTVGRQGTENSLMMPDLSSAENWYSLWSIPSEAEASEKQANVVMSSKGVNDLSTGNLSYRSDLGGGFLDAGDWLATYSKRWLSEDIDPL</sequence>
<evidence type="ECO:0000313" key="2">
    <source>
        <dbReference type="Proteomes" id="UP000199409"/>
    </source>
</evidence>
<accession>A0A1H3Y382</accession>
<dbReference type="AlphaFoldDB" id="A0A1H3Y382"/>
<dbReference type="Proteomes" id="UP000199409">
    <property type="component" value="Unassembled WGS sequence"/>
</dbReference>
<dbReference type="EMBL" id="FNQN01000003">
    <property type="protein sequence ID" value="SEA05990.1"/>
    <property type="molecule type" value="Genomic_DNA"/>
</dbReference>
<proteinExistence type="predicted"/>
<gene>
    <name evidence="1" type="ORF">SAMN05660420_01073</name>
</gene>
<evidence type="ECO:0000313" key="1">
    <source>
        <dbReference type="EMBL" id="SEA05990.1"/>
    </source>
</evidence>
<organism evidence="1 2">
    <name type="scientific">Desulfuromusa kysingii</name>
    <dbReference type="NCBI Taxonomy" id="37625"/>
    <lineage>
        <taxon>Bacteria</taxon>
        <taxon>Pseudomonadati</taxon>
        <taxon>Thermodesulfobacteriota</taxon>
        <taxon>Desulfuromonadia</taxon>
        <taxon>Desulfuromonadales</taxon>
        <taxon>Geopsychrobacteraceae</taxon>
        <taxon>Desulfuromusa</taxon>
    </lineage>
</organism>
<dbReference type="OrthoDB" id="39521at2"/>
<name>A0A1H3Y382_9BACT</name>
<protein>
    <submittedName>
        <fullName evidence="1">Uncharacterized protein</fullName>
    </submittedName>
</protein>
<reference evidence="1 2" key="1">
    <citation type="submission" date="2016-10" db="EMBL/GenBank/DDBJ databases">
        <authorList>
            <person name="de Groot N.N."/>
        </authorList>
    </citation>
    <scope>NUCLEOTIDE SEQUENCE [LARGE SCALE GENOMIC DNA]</scope>
    <source>
        <strain evidence="1 2">DSM 7343</strain>
    </source>
</reference>